<gene>
    <name evidence="3" type="ORF">NDI79_13830</name>
</gene>
<organism evidence="3 4">
    <name type="scientific">Halogeometricum luteum</name>
    <dbReference type="NCBI Taxonomy" id="2950537"/>
    <lineage>
        <taxon>Archaea</taxon>
        <taxon>Methanobacteriati</taxon>
        <taxon>Methanobacteriota</taxon>
        <taxon>Stenosarchaea group</taxon>
        <taxon>Halobacteria</taxon>
        <taxon>Halobacteriales</taxon>
        <taxon>Haloferacaceae</taxon>
        <taxon>Halogeometricum</taxon>
    </lineage>
</organism>
<keyword evidence="4" id="KW-1185">Reference proteome</keyword>
<dbReference type="PANTHER" id="PTHR46268">
    <property type="entry name" value="STRESS RESPONSE PROTEIN NHAX"/>
    <property type="match status" value="1"/>
</dbReference>
<dbReference type="Proteomes" id="UP001254813">
    <property type="component" value="Unassembled WGS sequence"/>
</dbReference>
<evidence type="ECO:0000313" key="4">
    <source>
        <dbReference type="Proteomes" id="UP001254813"/>
    </source>
</evidence>
<accession>A0ABU2G387</accession>
<dbReference type="PRINTS" id="PR01438">
    <property type="entry name" value="UNVRSLSTRESS"/>
</dbReference>
<proteinExistence type="inferred from homology"/>
<dbReference type="Gene3D" id="3.40.50.620">
    <property type="entry name" value="HUPs"/>
    <property type="match status" value="1"/>
</dbReference>
<dbReference type="EMBL" id="JAMQOQ010000003">
    <property type="protein sequence ID" value="MDS0295255.1"/>
    <property type="molecule type" value="Genomic_DNA"/>
</dbReference>
<evidence type="ECO:0000313" key="3">
    <source>
        <dbReference type="EMBL" id="MDS0295255.1"/>
    </source>
</evidence>
<dbReference type="PANTHER" id="PTHR46268:SF6">
    <property type="entry name" value="UNIVERSAL STRESS PROTEIN UP12"/>
    <property type="match status" value="1"/>
</dbReference>
<reference evidence="3 4" key="1">
    <citation type="submission" date="2022-06" db="EMBL/GenBank/DDBJ databases">
        <title>Halogeometricum sp. a new haloarchaeum isolate from saline soil.</title>
        <authorList>
            <person name="Strakova D."/>
            <person name="Galisteo C."/>
            <person name="Sanchez-Porro C."/>
            <person name="Ventosa A."/>
        </authorList>
    </citation>
    <scope>NUCLEOTIDE SEQUENCE [LARGE SCALE GENOMIC DNA]</scope>
    <source>
        <strain evidence="4">S3BR25-2</strain>
    </source>
</reference>
<sequence length="139" mass="15067">MYETILLPVDGSDPSNRAVEHALEIAERFAATVHAVHVVDTRRYGEPTLSSTELVLDELEDRGHDLLEELADRADNSGIAVEKQVCHGDPATEIISHADAVDADIIVLGSRGTSHQRTTHLGSVADRVVRRAGRPVLTT</sequence>
<evidence type="ECO:0000256" key="1">
    <source>
        <dbReference type="ARBA" id="ARBA00008791"/>
    </source>
</evidence>
<feature type="domain" description="UspA" evidence="2">
    <location>
        <begin position="1"/>
        <end position="137"/>
    </location>
</feature>
<comment type="caution">
    <text evidence="3">The sequence shown here is derived from an EMBL/GenBank/DDBJ whole genome shotgun (WGS) entry which is preliminary data.</text>
</comment>
<dbReference type="SUPFAM" id="SSF52402">
    <property type="entry name" value="Adenine nucleotide alpha hydrolases-like"/>
    <property type="match status" value="1"/>
</dbReference>
<dbReference type="Pfam" id="PF00582">
    <property type="entry name" value="Usp"/>
    <property type="match status" value="1"/>
</dbReference>
<dbReference type="CDD" id="cd00293">
    <property type="entry name" value="USP-like"/>
    <property type="match status" value="1"/>
</dbReference>
<dbReference type="InterPro" id="IPR006015">
    <property type="entry name" value="Universal_stress_UspA"/>
</dbReference>
<comment type="similarity">
    <text evidence="1">Belongs to the universal stress protein A family.</text>
</comment>
<protein>
    <submittedName>
        <fullName evidence="3">Universal stress protein</fullName>
    </submittedName>
</protein>
<dbReference type="InterPro" id="IPR014729">
    <property type="entry name" value="Rossmann-like_a/b/a_fold"/>
</dbReference>
<dbReference type="InterPro" id="IPR006016">
    <property type="entry name" value="UspA"/>
</dbReference>
<dbReference type="RefSeq" id="WP_310929125.1">
    <property type="nucleotide sequence ID" value="NZ_JAMQOQ010000003.1"/>
</dbReference>
<name>A0ABU2G387_9EURY</name>
<evidence type="ECO:0000259" key="2">
    <source>
        <dbReference type="Pfam" id="PF00582"/>
    </source>
</evidence>